<proteinExistence type="predicted"/>
<keyword evidence="2 6" id="KW-0349">Heme</keyword>
<sequence length="199" mass="21031">MNTTMYAGAFLGTVFVVMTVGLASDAIFSHQAPEQEGFAIIVEESEGTAVAVEEVDVPISVLLASADASNGEGVFRKCQSCHNIESGAGHKTGPNLWNIVGKEVALYDEFRYSQAMQDYAEGGTVWDFDSLNNFLAAPKDYIDGTSMSFAGLPRDGERADLIAWLATQNDSPVALPEPEAAPAEEAAAEGDAAETTATE</sequence>
<gene>
    <name evidence="9" type="ORF">DEM25_000405</name>
</gene>
<dbReference type="InterPro" id="IPR002327">
    <property type="entry name" value="Cyt_c_1A/1B"/>
</dbReference>
<keyword evidence="4" id="KW-0249">Electron transport</keyword>
<feature type="region of interest" description="Disordered" evidence="7">
    <location>
        <begin position="171"/>
        <end position="199"/>
    </location>
</feature>
<dbReference type="GO" id="GO:0046872">
    <property type="term" value="F:metal ion binding"/>
    <property type="evidence" value="ECO:0007669"/>
    <property type="project" value="UniProtKB-KW"/>
</dbReference>
<evidence type="ECO:0000256" key="1">
    <source>
        <dbReference type="ARBA" id="ARBA00022448"/>
    </source>
</evidence>
<evidence type="ECO:0000256" key="4">
    <source>
        <dbReference type="ARBA" id="ARBA00022982"/>
    </source>
</evidence>
<dbReference type="Proteomes" id="UP000246132">
    <property type="component" value="Unassembled WGS sequence"/>
</dbReference>
<organism evidence="9 10">
    <name type="scientific">Oceaniradius stylonematis</name>
    <dbReference type="NCBI Taxonomy" id="2184161"/>
    <lineage>
        <taxon>Bacteria</taxon>
        <taxon>Pseudomonadati</taxon>
        <taxon>Pseudomonadota</taxon>
        <taxon>Alphaproteobacteria</taxon>
        <taxon>Hyphomicrobiales</taxon>
        <taxon>Ahrensiaceae</taxon>
        <taxon>Oceaniradius</taxon>
    </lineage>
</organism>
<evidence type="ECO:0000256" key="2">
    <source>
        <dbReference type="ARBA" id="ARBA00022617"/>
    </source>
</evidence>
<keyword evidence="5 6" id="KW-0408">Iron</keyword>
<dbReference type="EMBL" id="QFWV02000001">
    <property type="protein sequence ID" value="RKF08500.1"/>
    <property type="molecule type" value="Genomic_DNA"/>
</dbReference>
<keyword evidence="10" id="KW-1185">Reference proteome</keyword>
<evidence type="ECO:0000313" key="10">
    <source>
        <dbReference type="Proteomes" id="UP000246132"/>
    </source>
</evidence>
<keyword evidence="3 6" id="KW-0479">Metal-binding</keyword>
<reference evidence="9 10" key="1">
    <citation type="journal article" date="2018" name="Int. J. Syst. Bacteriol.">
        <title>Oceaniradius stylonemae gen. nov., sp. nov., isolated from a red alga, Stylonema cornu-cervi.</title>
        <authorList>
            <person name="Jeong S."/>
        </authorList>
    </citation>
    <scope>NUCLEOTIDE SEQUENCE [LARGE SCALE GENOMIC DNA]</scope>
    <source>
        <strain evidence="9 10">StC1</strain>
    </source>
</reference>
<feature type="domain" description="Cytochrome c" evidence="8">
    <location>
        <begin position="66"/>
        <end position="169"/>
    </location>
</feature>
<keyword evidence="1" id="KW-0813">Transport</keyword>
<dbReference type="PRINTS" id="PR00604">
    <property type="entry name" value="CYTCHRMECIAB"/>
</dbReference>
<dbReference type="PROSITE" id="PS51007">
    <property type="entry name" value="CYTC"/>
    <property type="match status" value="1"/>
</dbReference>
<dbReference type="InterPro" id="IPR036909">
    <property type="entry name" value="Cyt_c-like_dom_sf"/>
</dbReference>
<dbReference type="AlphaFoldDB" id="A0A3A8ALJ9"/>
<feature type="compositionally biased region" description="Low complexity" evidence="7">
    <location>
        <begin position="174"/>
        <end position="185"/>
    </location>
</feature>
<dbReference type="GO" id="GO:0020037">
    <property type="term" value="F:heme binding"/>
    <property type="evidence" value="ECO:0007669"/>
    <property type="project" value="InterPro"/>
</dbReference>
<dbReference type="InterPro" id="IPR009056">
    <property type="entry name" value="Cyt_c-like_dom"/>
</dbReference>
<evidence type="ECO:0000313" key="9">
    <source>
        <dbReference type="EMBL" id="RKF08500.1"/>
    </source>
</evidence>
<dbReference type="OrthoDB" id="9805828at2"/>
<dbReference type="PANTHER" id="PTHR11961">
    <property type="entry name" value="CYTOCHROME C"/>
    <property type="match status" value="1"/>
</dbReference>
<evidence type="ECO:0000256" key="6">
    <source>
        <dbReference type="PROSITE-ProRule" id="PRU00433"/>
    </source>
</evidence>
<evidence type="ECO:0000256" key="5">
    <source>
        <dbReference type="ARBA" id="ARBA00023004"/>
    </source>
</evidence>
<dbReference type="SUPFAM" id="SSF46626">
    <property type="entry name" value="Cytochrome c"/>
    <property type="match status" value="1"/>
</dbReference>
<evidence type="ECO:0000259" key="8">
    <source>
        <dbReference type="PROSITE" id="PS51007"/>
    </source>
</evidence>
<dbReference type="RefSeq" id="WP_109769309.1">
    <property type="nucleotide sequence ID" value="NZ_CP159474.1"/>
</dbReference>
<dbReference type="Gene3D" id="1.10.760.10">
    <property type="entry name" value="Cytochrome c-like domain"/>
    <property type="match status" value="1"/>
</dbReference>
<dbReference type="GO" id="GO:0009055">
    <property type="term" value="F:electron transfer activity"/>
    <property type="evidence" value="ECO:0007669"/>
    <property type="project" value="InterPro"/>
</dbReference>
<evidence type="ECO:0000256" key="7">
    <source>
        <dbReference type="SAM" id="MobiDB-lite"/>
    </source>
</evidence>
<comment type="caution">
    <text evidence="9">The sequence shown here is derived from an EMBL/GenBank/DDBJ whole genome shotgun (WGS) entry which is preliminary data.</text>
</comment>
<name>A0A3A8ALJ9_9HYPH</name>
<evidence type="ECO:0000256" key="3">
    <source>
        <dbReference type="ARBA" id="ARBA00022723"/>
    </source>
</evidence>
<protein>
    <submittedName>
        <fullName evidence="9">Cytochrome c family protein</fullName>
    </submittedName>
</protein>
<accession>A0A3A8ALJ9</accession>